<dbReference type="KEGG" id="trr:M419DRAFT_102311"/>
<dbReference type="OrthoDB" id="4757858at2759"/>
<organism evidence="1 2">
    <name type="scientific">Hypocrea jecorina (strain ATCC 56765 / BCRC 32924 / NRRL 11460 / Rut C-30)</name>
    <name type="common">Trichoderma reesei</name>
    <dbReference type="NCBI Taxonomy" id="1344414"/>
    <lineage>
        <taxon>Eukaryota</taxon>
        <taxon>Fungi</taxon>
        <taxon>Dikarya</taxon>
        <taxon>Ascomycota</taxon>
        <taxon>Pezizomycotina</taxon>
        <taxon>Sordariomycetes</taxon>
        <taxon>Hypocreomycetidae</taxon>
        <taxon>Hypocreales</taxon>
        <taxon>Hypocreaceae</taxon>
        <taxon>Trichoderma</taxon>
    </lineage>
</organism>
<dbReference type="HOGENOM" id="CLU_315465_0_0_1"/>
<dbReference type="Proteomes" id="UP000024376">
    <property type="component" value="Unassembled WGS sequence"/>
</dbReference>
<name>A0A024S416_HYPJR</name>
<dbReference type="AlphaFoldDB" id="A0A024S416"/>
<proteinExistence type="predicted"/>
<sequence length="926" mass="106187">MAPTSLLALPDELLLMICREFCLHCTCPEETFRAHALIGEYVDALCFLSQTCKRLRKIAQPVLHHDARPRQLPLFLRTITRRRDLAAQVRAFCDLSHSYSKRFQNGDLGVIPPGQVTDEEERTWGNDLERMRTLLVPTLMRLPAVEDLVVGVTFRRGYKWETLFNMRSVKRLLLYPYNCRLGFGSLDAFLSLTPNLESLAFKDWTGLVMKPLSLTRLASLKIHGFNLTAASLEALVKSCPILERFEFRQWGYNDDNQPLWLIEEEREPLTWRQMQEILHPRKDTLKHVRFAFYPHLNEVEGLPYNPADDMGSFRDFERLETLHVSALSFRGLQPTQHGLQFYGYPATVSELVSILPESLTLLHCDRCHERWDGMKMLACAIQQGHFPRLKTVISGEWGQGNTRMISMQVLSDEAGFECHVPLPRDIQSDSSRKYKHPPLSAVVYQSFDPRGESPFTGEVARGLTRPCAWLLAGADWQSQTIQTTMPQRRVQAMAGPKDSCSRGSRHTPQASTRLTALPDELLLMICQQFCQHCTDPTRSWRHFVGPRLHALSHLSKTCRKMRDIAQPVLYHDVRVVELWLFLRTIMARPDLAAQVQCFHQYDPFMYFSSEDMDETASSQALEVQKHDWVRQFEGTEALGGDADIERWLLDSTLALLTSAKQLIIDICLNERYAWGASAKFLSVKYLVLDHVTRLGDGYLSDFLSTMPRLEKLSIAVKGNMPERLPLAEVRCLEIWGEELSEAALGAIVGSCPRLERFAYHMGMGQEAITWKPVQRTLRQCRKTLRHVEITFKPYYFGENRHLEYGLGSFRDFDQLESLFINAKGFHTDALNDRVPMFPARMSQLVDFLPESVRHIRFYGLQRKWDGIGMLTQAVSEGHFPRLKLLQFRRDRWTLSESYSILTAAGVTCEISTDAAVDILPQAITVP</sequence>
<dbReference type="Gene3D" id="3.80.10.10">
    <property type="entry name" value="Ribonuclease Inhibitor"/>
    <property type="match status" value="1"/>
</dbReference>
<accession>A0A024S416</accession>
<gene>
    <name evidence="1" type="ORF">M419DRAFT_102311</name>
</gene>
<dbReference type="SUPFAM" id="SSF52047">
    <property type="entry name" value="RNI-like"/>
    <property type="match status" value="1"/>
</dbReference>
<dbReference type="InterPro" id="IPR032675">
    <property type="entry name" value="LRR_dom_sf"/>
</dbReference>
<evidence type="ECO:0000313" key="1">
    <source>
        <dbReference type="EMBL" id="ETR99220.1"/>
    </source>
</evidence>
<dbReference type="PANTHER" id="PTHR31639">
    <property type="entry name" value="F-BOX PROTEIN-LIKE"/>
    <property type="match status" value="1"/>
</dbReference>
<dbReference type="EMBL" id="KI911157">
    <property type="protein sequence ID" value="ETR99220.1"/>
    <property type="molecule type" value="Genomic_DNA"/>
</dbReference>
<evidence type="ECO:0000313" key="2">
    <source>
        <dbReference type="Proteomes" id="UP000024376"/>
    </source>
</evidence>
<dbReference type="PANTHER" id="PTHR31639:SF285">
    <property type="entry name" value="OS01G0730200 PROTEIN"/>
    <property type="match status" value="1"/>
</dbReference>
<reference evidence="2" key="1">
    <citation type="journal article" date="2013" name="Ind. Biotechnol.">
        <title>Comparative genomics analysis of Trichoderma reesei strains.</title>
        <authorList>
            <person name="Koike H."/>
            <person name="Aerts A."/>
            <person name="LaButti K."/>
            <person name="Grigoriev I.V."/>
            <person name="Baker S.E."/>
        </authorList>
    </citation>
    <scope>NUCLEOTIDE SEQUENCE [LARGE SCALE GENOMIC DNA]</scope>
    <source>
        <strain evidence="2">ATCC 56765 / BCRC 32924 / NRRL 11460 / Rut C-30</strain>
    </source>
</reference>
<protein>
    <submittedName>
        <fullName evidence="1">Uncharacterized protein</fullName>
    </submittedName>
</protein>